<keyword evidence="2" id="KW-1185">Reference proteome</keyword>
<sequence>MEAALITSRGVVQLNRCAQCVIKGGTFTECVVVPGMYNGSCGNCKFNVEGGYCTFASKSMEIP</sequence>
<gene>
    <name evidence="1" type="ORF">M430DRAFT_32042</name>
</gene>
<dbReference type="RefSeq" id="XP_024724745.1">
    <property type="nucleotide sequence ID" value="XM_024866097.1"/>
</dbReference>
<dbReference type="InterPro" id="IPR022190">
    <property type="entry name" value="DUF3716"/>
</dbReference>
<reference evidence="1 2" key="1">
    <citation type="journal article" date="2018" name="New Phytol.">
        <title>Comparative genomics and transcriptomics depict ericoid mycorrhizal fungi as versatile saprotrophs and plant mutualists.</title>
        <authorList>
            <person name="Martino E."/>
            <person name="Morin E."/>
            <person name="Grelet G.A."/>
            <person name="Kuo A."/>
            <person name="Kohler A."/>
            <person name="Daghino S."/>
            <person name="Barry K.W."/>
            <person name="Cichocki N."/>
            <person name="Clum A."/>
            <person name="Dockter R.B."/>
            <person name="Hainaut M."/>
            <person name="Kuo R.C."/>
            <person name="LaButti K."/>
            <person name="Lindahl B.D."/>
            <person name="Lindquist E.A."/>
            <person name="Lipzen A."/>
            <person name="Khouja H.R."/>
            <person name="Magnuson J."/>
            <person name="Murat C."/>
            <person name="Ohm R.A."/>
            <person name="Singer S.W."/>
            <person name="Spatafora J.W."/>
            <person name="Wang M."/>
            <person name="Veneault-Fourrey C."/>
            <person name="Henrissat B."/>
            <person name="Grigoriev I.V."/>
            <person name="Martin F.M."/>
            <person name="Perotto S."/>
        </authorList>
    </citation>
    <scope>NUCLEOTIDE SEQUENCE [LARGE SCALE GENOMIC DNA]</scope>
    <source>
        <strain evidence="1 2">ATCC 22711</strain>
    </source>
</reference>
<proteinExistence type="predicted"/>
<dbReference type="OrthoDB" id="3564681at2759"/>
<evidence type="ECO:0000313" key="1">
    <source>
        <dbReference type="EMBL" id="PSS27220.1"/>
    </source>
</evidence>
<name>A0A2T3BCT4_AMORE</name>
<accession>A0A2T3BCT4</accession>
<dbReference type="InParanoid" id="A0A2T3BCT4"/>
<dbReference type="EMBL" id="KZ679006">
    <property type="protein sequence ID" value="PSS27220.1"/>
    <property type="molecule type" value="Genomic_DNA"/>
</dbReference>
<organism evidence="1 2">
    <name type="scientific">Amorphotheca resinae ATCC 22711</name>
    <dbReference type="NCBI Taxonomy" id="857342"/>
    <lineage>
        <taxon>Eukaryota</taxon>
        <taxon>Fungi</taxon>
        <taxon>Dikarya</taxon>
        <taxon>Ascomycota</taxon>
        <taxon>Pezizomycotina</taxon>
        <taxon>Leotiomycetes</taxon>
        <taxon>Helotiales</taxon>
        <taxon>Amorphothecaceae</taxon>
        <taxon>Amorphotheca</taxon>
    </lineage>
</organism>
<dbReference type="Proteomes" id="UP000241818">
    <property type="component" value="Unassembled WGS sequence"/>
</dbReference>
<dbReference type="GeneID" id="36574178"/>
<dbReference type="Pfam" id="PF12511">
    <property type="entry name" value="DUF3716"/>
    <property type="match status" value="1"/>
</dbReference>
<evidence type="ECO:0000313" key="2">
    <source>
        <dbReference type="Proteomes" id="UP000241818"/>
    </source>
</evidence>
<protein>
    <submittedName>
        <fullName evidence="1">Uncharacterized protein</fullName>
    </submittedName>
</protein>
<dbReference type="AlphaFoldDB" id="A0A2T3BCT4"/>